<organism evidence="3 4">
    <name type="scientific">Diatraea saccharalis</name>
    <name type="common">sugarcane borer</name>
    <dbReference type="NCBI Taxonomy" id="40085"/>
    <lineage>
        <taxon>Eukaryota</taxon>
        <taxon>Metazoa</taxon>
        <taxon>Ecdysozoa</taxon>
        <taxon>Arthropoda</taxon>
        <taxon>Hexapoda</taxon>
        <taxon>Insecta</taxon>
        <taxon>Pterygota</taxon>
        <taxon>Neoptera</taxon>
        <taxon>Endopterygota</taxon>
        <taxon>Lepidoptera</taxon>
        <taxon>Glossata</taxon>
        <taxon>Ditrysia</taxon>
        <taxon>Pyraloidea</taxon>
        <taxon>Crambidae</taxon>
        <taxon>Crambinae</taxon>
        <taxon>Diatraea</taxon>
    </lineage>
</organism>
<dbReference type="GO" id="GO:0036464">
    <property type="term" value="C:cytoplasmic ribonucleoprotein granule"/>
    <property type="evidence" value="ECO:0007669"/>
    <property type="project" value="TreeGrafter"/>
</dbReference>
<accession>A0A9P0C8K6</accession>
<evidence type="ECO:0000313" key="3">
    <source>
        <dbReference type="EMBL" id="CAH0759760.1"/>
    </source>
</evidence>
<dbReference type="Proteomes" id="UP001153714">
    <property type="component" value="Chromosome 4"/>
</dbReference>
<proteinExistence type="predicted"/>
<dbReference type="Pfam" id="PF11977">
    <property type="entry name" value="RNase_Zc3h12a"/>
    <property type="match status" value="1"/>
</dbReference>
<dbReference type="InterPro" id="IPR021869">
    <property type="entry name" value="RNase_Zc3h12_NYN"/>
</dbReference>
<dbReference type="EMBL" id="OU893335">
    <property type="protein sequence ID" value="CAH0759760.1"/>
    <property type="molecule type" value="Genomic_DNA"/>
</dbReference>
<reference evidence="3" key="1">
    <citation type="submission" date="2021-12" db="EMBL/GenBank/DDBJ databases">
        <authorList>
            <person name="King R."/>
        </authorList>
    </citation>
    <scope>NUCLEOTIDE SEQUENCE</scope>
</reference>
<evidence type="ECO:0000259" key="2">
    <source>
        <dbReference type="Pfam" id="PF11977"/>
    </source>
</evidence>
<sequence length="483" mass="54971">MGKQKKQGRKWRQNKIHKFNDKLKEHKETQNKIEKLKKVFDELRNHSASSINLHVDETVIVLDDTVVESESNKRKLSEPNILEPNKCMKLETDNPVVIPDDDVLIISNTPRKNLNTAPKDCSTPILKCSTNTSCNNNNEEEENFNNDINDLTREINKDSYLTIDLTSESNANNTQLGNTVIDLDNTNDAQDCTFVSTSNTSLSISGESDVTVLRNTKRKKVAGKSMSSFVNGIAKMNASEKGKLLELITQNIFNGCKVPKRIKRNISVIKEQVDQATETVQDTYIKEVILGERQSRNSIGSNIYNPEKEKQKQSGLRMIVIDGSNVAMEHGNGRVFSVKGLKICIDYFLRRGHVVKAFVPRFRCKWGKSSEPRLLDELERRGLVVYTPSREIQGRMVTSYDDRYIVQCAAEFDGIIVSGDNYRDLLKENPRWRFVIENRVLPFTWVNDMIMFPRDPLGRNGPSLEAFLKHPPQSQVPPSVVIR</sequence>
<feature type="coiled-coil region" evidence="1">
    <location>
        <begin position="16"/>
        <end position="46"/>
    </location>
</feature>
<keyword evidence="4" id="KW-1185">Reference proteome</keyword>
<dbReference type="GO" id="GO:0004521">
    <property type="term" value="F:RNA endonuclease activity"/>
    <property type="evidence" value="ECO:0007669"/>
    <property type="project" value="TreeGrafter"/>
</dbReference>
<dbReference type="FunFam" id="3.40.50.11980:FF:000001">
    <property type="entry name" value="ZC3H12A isoform 1"/>
    <property type="match status" value="1"/>
</dbReference>
<dbReference type="GO" id="GO:0005634">
    <property type="term" value="C:nucleus"/>
    <property type="evidence" value="ECO:0007669"/>
    <property type="project" value="TreeGrafter"/>
</dbReference>
<evidence type="ECO:0000256" key="1">
    <source>
        <dbReference type="SAM" id="Coils"/>
    </source>
</evidence>
<dbReference type="Gene3D" id="3.40.50.11980">
    <property type="match status" value="1"/>
</dbReference>
<dbReference type="OrthoDB" id="392925at2759"/>
<dbReference type="PANTHER" id="PTHR12876">
    <property type="entry name" value="N4BP1-RELATED"/>
    <property type="match status" value="1"/>
</dbReference>
<gene>
    <name evidence="3" type="ORF">DIATSA_LOCUS10027</name>
</gene>
<dbReference type="CDD" id="cd18719">
    <property type="entry name" value="PIN_Zc3h12a-N4BP1-like"/>
    <property type="match status" value="1"/>
</dbReference>
<name>A0A9P0C8K6_9NEOP</name>
<protein>
    <recommendedName>
        <fullName evidence="2">RNase NYN domain-containing protein</fullName>
    </recommendedName>
</protein>
<evidence type="ECO:0000313" key="4">
    <source>
        <dbReference type="Proteomes" id="UP001153714"/>
    </source>
</evidence>
<keyword evidence="1" id="KW-0175">Coiled coil</keyword>
<dbReference type="InterPro" id="IPR051101">
    <property type="entry name" value="ZC3H12/N4BP1_RNase_Reg"/>
</dbReference>
<dbReference type="GO" id="GO:0003729">
    <property type="term" value="F:mRNA binding"/>
    <property type="evidence" value="ECO:0007669"/>
    <property type="project" value="TreeGrafter"/>
</dbReference>
<dbReference type="PANTHER" id="PTHR12876:SF35">
    <property type="entry name" value="LD08718P-RELATED"/>
    <property type="match status" value="1"/>
</dbReference>
<reference evidence="3" key="2">
    <citation type="submission" date="2022-10" db="EMBL/GenBank/DDBJ databases">
        <authorList>
            <consortium name="ENA_rothamsted_submissions"/>
            <consortium name="culmorum"/>
            <person name="King R."/>
        </authorList>
    </citation>
    <scope>NUCLEOTIDE SEQUENCE</scope>
</reference>
<dbReference type="AlphaFoldDB" id="A0A9P0C8K6"/>
<feature type="domain" description="RNase NYN" evidence="2">
    <location>
        <begin position="316"/>
        <end position="465"/>
    </location>
</feature>